<gene>
    <name evidence="1" type="ORF">E2C01_059482</name>
</gene>
<dbReference type="AlphaFoldDB" id="A0A5B7H8H5"/>
<dbReference type="EMBL" id="VSRR010023251">
    <property type="protein sequence ID" value="MPC65348.1"/>
    <property type="molecule type" value="Genomic_DNA"/>
</dbReference>
<evidence type="ECO:0000313" key="1">
    <source>
        <dbReference type="EMBL" id="MPC65348.1"/>
    </source>
</evidence>
<dbReference type="Proteomes" id="UP000324222">
    <property type="component" value="Unassembled WGS sequence"/>
</dbReference>
<name>A0A5B7H8H5_PORTR</name>
<accession>A0A5B7H8H5</accession>
<protein>
    <submittedName>
        <fullName evidence="1">Uncharacterized protein</fullName>
    </submittedName>
</protein>
<reference evidence="1 2" key="1">
    <citation type="submission" date="2019-05" db="EMBL/GenBank/DDBJ databases">
        <title>Another draft genome of Portunus trituberculatus and its Hox gene families provides insights of decapod evolution.</title>
        <authorList>
            <person name="Jeong J.-H."/>
            <person name="Song I."/>
            <person name="Kim S."/>
            <person name="Choi T."/>
            <person name="Kim D."/>
            <person name="Ryu S."/>
            <person name="Kim W."/>
        </authorList>
    </citation>
    <scope>NUCLEOTIDE SEQUENCE [LARGE SCALE GENOMIC DNA]</scope>
    <source>
        <tissue evidence="1">Muscle</tissue>
    </source>
</reference>
<comment type="caution">
    <text evidence="1">The sequence shown here is derived from an EMBL/GenBank/DDBJ whole genome shotgun (WGS) entry which is preliminary data.</text>
</comment>
<keyword evidence="2" id="KW-1185">Reference proteome</keyword>
<sequence length="78" mass="8738">MQLVQPPTHGRSPTTIKTRFKTQNSRAPLPANIFLVFFIDWQKDEVAALSERHVSIHATLTGLAAAATSRLDFLRTLH</sequence>
<proteinExistence type="predicted"/>
<organism evidence="1 2">
    <name type="scientific">Portunus trituberculatus</name>
    <name type="common">Swimming crab</name>
    <name type="synonym">Neptunus trituberculatus</name>
    <dbReference type="NCBI Taxonomy" id="210409"/>
    <lineage>
        <taxon>Eukaryota</taxon>
        <taxon>Metazoa</taxon>
        <taxon>Ecdysozoa</taxon>
        <taxon>Arthropoda</taxon>
        <taxon>Crustacea</taxon>
        <taxon>Multicrustacea</taxon>
        <taxon>Malacostraca</taxon>
        <taxon>Eumalacostraca</taxon>
        <taxon>Eucarida</taxon>
        <taxon>Decapoda</taxon>
        <taxon>Pleocyemata</taxon>
        <taxon>Brachyura</taxon>
        <taxon>Eubrachyura</taxon>
        <taxon>Portunoidea</taxon>
        <taxon>Portunidae</taxon>
        <taxon>Portuninae</taxon>
        <taxon>Portunus</taxon>
    </lineage>
</organism>
<evidence type="ECO:0000313" key="2">
    <source>
        <dbReference type="Proteomes" id="UP000324222"/>
    </source>
</evidence>